<reference evidence="3" key="1">
    <citation type="submission" date="2025-08" db="UniProtKB">
        <authorList>
            <consortium name="RefSeq"/>
        </authorList>
    </citation>
    <scope>IDENTIFICATION</scope>
    <source>
        <tissue evidence="3">Thorax and Abdomen</tissue>
    </source>
</reference>
<dbReference type="SUPFAM" id="SSF81383">
    <property type="entry name" value="F-box domain"/>
    <property type="match status" value="1"/>
</dbReference>
<accession>A0A6J0BBE6</accession>
<dbReference type="SUPFAM" id="SSF52047">
    <property type="entry name" value="RNI-like"/>
    <property type="match status" value="1"/>
</dbReference>
<dbReference type="InterPro" id="IPR032675">
    <property type="entry name" value="LRR_dom_sf"/>
</dbReference>
<dbReference type="Gene3D" id="3.80.10.10">
    <property type="entry name" value="Ribonuclease Inhibitor"/>
    <property type="match status" value="1"/>
</dbReference>
<sequence>MSTSDPNIFNILYFPDEILVIIILCLECRERVALGCTCTRFDNLVFGDRELLRNLDFSKNGRLTTIQDIQLYFNNDNCCEYILKVNITNVLCIQPGEMLNNTIGKAINLVDVNVYGIKFKDIRELKSFLELLIHIKRLTIDWPDEDERYVVCRDLLQEPFKRLHYLSARVSAYSRNFLPMVQFSDELKELRMVTRMPYNRTPESTPLVLELEKPKNLQIVQVRGWHTLQWFKKRIINMLPNRYVWTDFQLVDITRQPGFYLERSVKLCPELLRSNVTETVPYLNHIYPVGWFLLSETLLLEVMKIHYEDVPDNFCCLRKCQIRQFAYIDEEPCLLEIEEAKRLLKDSKYQISFLHFKHSIERDCDVHLLASAFPNLTTLVLSHIVKEKVGTQRRNYLRSHLIKRGGAAFGKSNQPITVKESSFEILIRNTPHVRDLTIYSKNNCDVFSQWDLDALVLISRWKKLTTLRLGCIPVQNGKFLVEIGKCCPHLENVVINNLGFSNPCNYTRDLLEMITHCRNLKDFSMDQCAIIEVSELLTCLSFNLQLESVRVRNHDGRPCPENLMESMEHLIQTCTKLTTFAFINLLISKVDSDNMVIGLRRIKSELNRRGFQYEVGNPNFLDLESKGNTKDFIDEDEPPGFFLPKLELRISHGP</sequence>
<dbReference type="InParanoid" id="A0A6J0BBE6"/>
<dbReference type="KEGG" id="nlo:107218206"/>
<evidence type="ECO:0000313" key="2">
    <source>
        <dbReference type="Proteomes" id="UP000829291"/>
    </source>
</evidence>
<dbReference type="RefSeq" id="XP_015511492.1">
    <property type="nucleotide sequence ID" value="XM_015656006.2"/>
</dbReference>
<dbReference type="GO" id="GO:0031146">
    <property type="term" value="P:SCF-dependent proteasomal ubiquitin-dependent protein catabolic process"/>
    <property type="evidence" value="ECO:0007669"/>
    <property type="project" value="InterPro"/>
</dbReference>
<evidence type="ECO:0000259" key="1">
    <source>
        <dbReference type="PROSITE" id="PS50181"/>
    </source>
</evidence>
<dbReference type="Proteomes" id="UP000829291">
    <property type="component" value="Chromosome 5"/>
</dbReference>
<dbReference type="InterPro" id="IPR036047">
    <property type="entry name" value="F-box-like_dom_sf"/>
</dbReference>
<dbReference type="Pfam" id="PF19729">
    <property type="entry name" value="LRR_FBXL18"/>
    <property type="match status" value="1"/>
</dbReference>
<organism evidence="3">
    <name type="scientific">Neodiprion lecontei</name>
    <name type="common">Redheaded pine sawfly</name>
    <dbReference type="NCBI Taxonomy" id="441921"/>
    <lineage>
        <taxon>Eukaryota</taxon>
        <taxon>Metazoa</taxon>
        <taxon>Ecdysozoa</taxon>
        <taxon>Arthropoda</taxon>
        <taxon>Hexapoda</taxon>
        <taxon>Insecta</taxon>
        <taxon>Pterygota</taxon>
        <taxon>Neoptera</taxon>
        <taxon>Endopterygota</taxon>
        <taxon>Hymenoptera</taxon>
        <taxon>Tenthredinoidea</taxon>
        <taxon>Diprionidae</taxon>
        <taxon>Diprioninae</taxon>
        <taxon>Neodiprion</taxon>
    </lineage>
</organism>
<gene>
    <name evidence="3" type="primary">LOC107218206</name>
</gene>
<dbReference type="OrthoDB" id="9856535at2759"/>
<dbReference type="PROSITE" id="PS50181">
    <property type="entry name" value="FBOX"/>
    <property type="match status" value="1"/>
</dbReference>
<dbReference type="AlphaFoldDB" id="A0A6J0BBE6"/>
<feature type="domain" description="F-box" evidence="1">
    <location>
        <begin position="8"/>
        <end position="55"/>
    </location>
</feature>
<evidence type="ECO:0000313" key="3">
    <source>
        <dbReference type="RefSeq" id="XP_015511492.1"/>
    </source>
</evidence>
<dbReference type="InterPro" id="IPR001810">
    <property type="entry name" value="F-box_dom"/>
</dbReference>
<protein>
    <submittedName>
        <fullName evidence="3">Uncharacterized protein LOC107218206</fullName>
    </submittedName>
</protein>
<proteinExistence type="predicted"/>
<dbReference type="InterPro" id="IPR045627">
    <property type="entry name" value="FBXL18_LRR"/>
</dbReference>
<name>A0A6J0BBE6_NEOLC</name>
<keyword evidence="2" id="KW-1185">Reference proteome</keyword>
<dbReference type="GeneID" id="107218206"/>